<dbReference type="NCBIfam" id="NF001369">
    <property type="entry name" value="PRK00278.1-1"/>
    <property type="match status" value="1"/>
</dbReference>
<evidence type="ECO:0000256" key="2">
    <source>
        <dbReference type="ARBA" id="ARBA00004696"/>
    </source>
</evidence>
<keyword evidence="6 9" id="KW-0822">Tryptophan biosynthesis</keyword>
<protein>
    <recommendedName>
        <fullName evidence="9">Indole-3-glycerol phosphate synthase</fullName>
        <shortName evidence="9">IGPS</shortName>
        <ecNumber evidence="9">4.1.1.48</ecNumber>
    </recommendedName>
</protein>
<dbReference type="PANTHER" id="PTHR22854">
    <property type="entry name" value="TRYPTOPHAN BIOSYNTHESIS PROTEIN"/>
    <property type="match status" value="1"/>
</dbReference>
<dbReference type="InterPro" id="IPR013798">
    <property type="entry name" value="Indole-3-glycerol_P_synth_dom"/>
</dbReference>
<keyword evidence="8 9" id="KW-0456">Lyase</keyword>
<evidence type="ECO:0000313" key="11">
    <source>
        <dbReference type="EMBL" id="ELS53310.1"/>
    </source>
</evidence>
<comment type="catalytic activity">
    <reaction evidence="1 9">
        <text>1-(2-carboxyphenylamino)-1-deoxy-D-ribulose 5-phosphate + H(+) = (1S,2R)-1-C-(indol-3-yl)glycerol 3-phosphate + CO2 + H2O</text>
        <dbReference type="Rhea" id="RHEA:23476"/>
        <dbReference type="ChEBI" id="CHEBI:15377"/>
        <dbReference type="ChEBI" id="CHEBI:15378"/>
        <dbReference type="ChEBI" id="CHEBI:16526"/>
        <dbReference type="ChEBI" id="CHEBI:58613"/>
        <dbReference type="ChEBI" id="CHEBI:58866"/>
        <dbReference type="EC" id="4.1.1.48"/>
    </reaction>
</comment>
<gene>
    <name evidence="9" type="primary">trpC</name>
    <name evidence="11" type="ORF">STVIR_5729</name>
</gene>
<dbReference type="Gene3D" id="3.20.20.70">
    <property type="entry name" value="Aldolase class I"/>
    <property type="match status" value="1"/>
</dbReference>
<dbReference type="EC" id="4.1.1.48" evidence="9"/>
<evidence type="ECO:0000256" key="4">
    <source>
        <dbReference type="ARBA" id="ARBA00022605"/>
    </source>
</evidence>
<dbReference type="AlphaFoldDB" id="L8PA57"/>
<dbReference type="FunFam" id="3.20.20.70:FF:000024">
    <property type="entry name" value="Indole-3-glycerol phosphate synthase"/>
    <property type="match status" value="1"/>
</dbReference>
<reference evidence="11 12" key="1">
    <citation type="journal article" date="2013" name="Genome Announc.">
        <title>Draft Genome Sequence of Streptomyces viridochromogenes Strain Tu57, Producer of Avilamycin.</title>
        <authorList>
            <person name="Gruning B.A."/>
            <person name="Erxleben A."/>
            <person name="Hahnlein A."/>
            <person name="Gunther S."/>
        </authorList>
    </citation>
    <scope>NUCLEOTIDE SEQUENCE [LARGE SCALE GENOMIC DNA]</scope>
    <source>
        <strain evidence="11 12">Tue57</strain>
    </source>
</reference>
<dbReference type="Proteomes" id="UP000011205">
    <property type="component" value="Unassembled WGS sequence"/>
</dbReference>
<dbReference type="GO" id="GO:0004425">
    <property type="term" value="F:indole-3-glycerol-phosphate synthase activity"/>
    <property type="evidence" value="ECO:0007669"/>
    <property type="project" value="UniProtKB-UniRule"/>
</dbReference>
<dbReference type="PATRIC" id="fig|1160705.3.peg.5666"/>
<sequence length="275" mass="28493">MNVLQDIVAGAREDAARRQRERGLEHLVDLARRAAPPLDAVEALRRPTGVQVIAEVKRSSPSKGSLAAIPDPAALAAQYAAGGAAAVSVLTEGRRFGGSQADLRAVRAAVGTPVLCKDFLVTPYQLWEARACGADLVLLIVAALRQPELTDLVERAVSLGMTPLVEVHTQWELDRALSAGARVVGINARDLRTLEIDRSLFARLAPRVPDDVVTVAESGVRGPDDIARLAGLGADAVLVGESLVTGDRPAAAVAALVDAGRAVPVGGGTAAPVSP</sequence>
<evidence type="ECO:0000313" key="12">
    <source>
        <dbReference type="Proteomes" id="UP000011205"/>
    </source>
</evidence>
<evidence type="ECO:0000256" key="1">
    <source>
        <dbReference type="ARBA" id="ARBA00001633"/>
    </source>
</evidence>
<evidence type="ECO:0000256" key="7">
    <source>
        <dbReference type="ARBA" id="ARBA00023141"/>
    </source>
</evidence>
<dbReference type="GO" id="GO:0000162">
    <property type="term" value="P:L-tryptophan biosynthetic process"/>
    <property type="evidence" value="ECO:0007669"/>
    <property type="project" value="UniProtKB-UniRule"/>
</dbReference>
<comment type="pathway">
    <text evidence="2 9">Amino-acid biosynthesis; L-tryptophan biosynthesis; L-tryptophan from chorismate: step 4/5.</text>
</comment>
<organism evidence="11 12">
    <name type="scientific">Streptomyces viridochromogenes Tue57</name>
    <dbReference type="NCBI Taxonomy" id="1160705"/>
    <lineage>
        <taxon>Bacteria</taxon>
        <taxon>Bacillati</taxon>
        <taxon>Actinomycetota</taxon>
        <taxon>Actinomycetes</taxon>
        <taxon>Kitasatosporales</taxon>
        <taxon>Streptomycetaceae</taxon>
        <taxon>Streptomyces</taxon>
    </lineage>
</organism>
<keyword evidence="4 9" id="KW-0028">Amino-acid biosynthesis</keyword>
<evidence type="ECO:0000256" key="9">
    <source>
        <dbReference type="HAMAP-Rule" id="MF_00134"/>
    </source>
</evidence>
<evidence type="ECO:0000256" key="8">
    <source>
        <dbReference type="ARBA" id="ARBA00023239"/>
    </source>
</evidence>
<dbReference type="CDD" id="cd00331">
    <property type="entry name" value="IGPS"/>
    <property type="match status" value="1"/>
</dbReference>
<dbReference type="SUPFAM" id="SSF51366">
    <property type="entry name" value="Ribulose-phoshate binding barrel"/>
    <property type="match status" value="1"/>
</dbReference>
<dbReference type="NCBIfam" id="NF001377">
    <property type="entry name" value="PRK00278.2-4"/>
    <property type="match status" value="1"/>
</dbReference>
<dbReference type="InterPro" id="IPR013785">
    <property type="entry name" value="Aldolase_TIM"/>
</dbReference>
<dbReference type="PROSITE" id="PS00614">
    <property type="entry name" value="IGPS"/>
    <property type="match status" value="1"/>
</dbReference>
<accession>L8PA57</accession>
<keyword evidence="5 9" id="KW-0210">Decarboxylase</keyword>
<keyword evidence="7 9" id="KW-0057">Aromatic amino acid biosynthesis</keyword>
<evidence type="ECO:0000259" key="10">
    <source>
        <dbReference type="Pfam" id="PF00218"/>
    </source>
</evidence>
<name>L8PA57_STRVR</name>
<dbReference type="InterPro" id="IPR045186">
    <property type="entry name" value="Indole-3-glycerol_P_synth"/>
</dbReference>
<dbReference type="InterPro" id="IPR011060">
    <property type="entry name" value="RibuloseP-bd_barrel"/>
</dbReference>
<proteinExistence type="inferred from homology"/>
<dbReference type="PANTHER" id="PTHR22854:SF2">
    <property type="entry name" value="INDOLE-3-GLYCEROL-PHOSPHATE SYNTHASE"/>
    <property type="match status" value="1"/>
</dbReference>
<comment type="similarity">
    <text evidence="3 9">Belongs to the TrpC family.</text>
</comment>
<dbReference type="RefSeq" id="WP_004001196.1">
    <property type="nucleotide sequence ID" value="NZ_AMLP01000174.1"/>
</dbReference>
<evidence type="ECO:0000256" key="6">
    <source>
        <dbReference type="ARBA" id="ARBA00022822"/>
    </source>
</evidence>
<evidence type="ECO:0000256" key="5">
    <source>
        <dbReference type="ARBA" id="ARBA00022793"/>
    </source>
</evidence>
<dbReference type="GO" id="GO:0004640">
    <property type="term" value="F:phosphoribosylanthranilate isomerase activity"/>
    <property type="evidence" value="ECO:0007669"/>
    <property type="project" value="TreeGrafter"/>
</dbReference>
<dbReference type="EMBL" id="AMLP01000174">
    <property type="protein sequence ID" value="ELS53310.1"/>
    <property type="molecule type" value="Genomic_DNA"/>
</dbReference>
<evidence type="ECO:0000256" key="3">
    <source>
        <dbReference type="ARBA" id="ARBA00008737"/>
    </source>
</evidence>
<feature type="domain" description="Indole-3-glycerol phosphate synthase" evidence="10">
    <location>
        <begin position="4"/>
        <end position="255"/>
    </location>
</feature>
<dbReference type="HAMAP" id="MF_00134_A">
    <property type="entry name" value="IGPS_A"/>
    <property type="match status" value="1"/>
</dbReference>
<comment type="caution">
    <text evidence="11">The sequence shown here is derived from an EMBL/GenBank/DDBJ whole genome shotgun (WGS) entry which is preliminary data.</text>
</comment>
<dbReference type="InterPro" id="IPR001468">
    <property type="entry name" value="Indole-3-GlycerolPSynthase_CS"/>
</dbReference>
<dbReference type="HAMAP" id="MF_00134_B">
    <property type="entry name" value="IGPS_B"/>
    <property type="match status" value="1"/>
</dbReference>
<dbReference type="UniPathway" id="UPA00035">
    <property type="reaction ID" value="UER00043"/>
</dbReference>
<dbReference type="Pfam" id="PF00218">
    <property type="entry name" value="IGPS"/>
    <property type="match status" value="1"/>
</dbReference>